<dbReference type="Proteomes" id="UP000237983">
    <property type="component" value="Unassembled WGS sequence"/>
</dbReference>
<proteinExistence type="inferred from homology"/>
<keyword evidence="10" id="KW-1185">Reference proteome</keyword>
<sequence>MTRVPAFVLVLAAILSVQFGAGLARTQFDAVGPLGATFLRLVFGATILLLILRPKLGSWGRRKWLAATVLGVALAGMNSMIYLAFESIPLGVAVTIEFLGPLVLSLALSRRIVDVLWALLALTGVVLLGLEGFSGGSVAVIGLLFAAGAGAFWALYILSSARVGREIAGLDGLAVALAIAAVISAPFGFAGASQAFGSPRVLLIFVGVAVLSSVLPYALEMIALRRLPTRVFGILSSLGPAAAALAGLLVLGESLGWREIVALVLVMTASVGVTLARGQSARASARRRPVLNID</sequence>
<name>A0A2T0V1M2_9MICO</name>
<evidence type="ECO:0000256" key="2">
    <source>
        <dbReference type="ARBA" id="ARBA00007362"/>
    </source>
</evidence>
<feature type="transmembrane region" description="Helical" evidence="7">
    <location>
        <begin position="115"/>
        <end position="133"/>
    </location>
</feature>
<evidence type="ECO:0000259" key="8">
    <source>
        <dbReference type="Pfam" id="PF00892"/>
    </source>
</evidence>
<protein>
    <submittedName>
        <fullName evidence="9">Inner membrane transporter RhtA</fullName>
    </submittedName>
</protein>
<accession>A0A2T0V1M2</accession>
<dbReference type="SUPFAM" id="SSF103481">
    <property type="entry name" value="Multidrug resistance efflux transporter EmrE"/>
    <property type="match status" value="1"/>
</dbReference>
<feature type="domain" description="EamA" evidence="8">
    <location>
        <begin position="141"/>
        <end position="274"/>
    </location>
</feature>
<keyword evidence="3" id="KW-1003">Cell membrane</keyword>
<feature type="transmembrane region" description="Helical" evidence="7">
    <location>
        <begin position="64"/>
        <end position="84"/>
    </location>
</feature>
<evidence type="ECO:0000256" key="7">
    <source>
        <dbReference type="SAM" id="Phobius"/>
    </source>
</evidence>
<feature type="transmembrane region" description="Helical" evidence="7">
    <location>
        <begin position="257"/>
        <end position="278"/>
    </location>
</feature>
<feature type="transmembrane region" description="Helical" evidence="7">
    <location>
        <begin position="170"/>
        <end position="189"/>
    </location>
</feature>
<organism evidence="9 10">
    <name type="scientific">Glaciihabitans tibetensis</name>
    <dbReference type="NCBI Taxonomy" id="1266600"/>
    <lineage>
        <taxon>Bacteria</taxon>
        <taxon>Bacillati</taxon>
        <taxon>Actinomycetota</taxon>
        <taxon>Actinomycetes</taxon>
        <taxon>Micrococcales</taxon>
        <taxon>Microbacteriaceae</taxon>
        <taxon>Glaciihabitans</taxon>
    </lineage>
</organism>
<dbReference type="InterPro" id="IPR037185">
    <property type="entry name" value="EmrE-like"/>
</dbReference>
<dbReference type="EMBL" id="PVTL01000014">
    <property type="protein sequence ID" value="PRY64072.1"/>
    <property type="molecule type" value="Genomic_DNA"/>
</dbReference>
<feature type="transmembrane region" description="Helical" evidence="7">
    <location>
        <begin position="231"/>
        <end position="251"/>
    </location>
</feature>
<keyword evidence="6 7" id="KW-0472">Membrane</keyword>
<evidence type="ECO:0000256" key="4">
    <source>
        <dbReference type="ARBA" id="ARBA00022692"/>
    </source>
</evidence>
<evidence type="ECO:0000313" key="9">
    <source>
        <dbReference type="EMBL" id="PRY64072.1"/>
    </source>
</evidence>
<dbReference type="AlphaFoldDB" id="A0A2T0V1M2"/>
<feature type="transmembrane region" description="Helical" evidence="7">
    <location>
        <begin position="90"/>
        <end position="108"/>
    </location>
</feature>
<evidence type="ECO:0000256" key="3">
    <source>
        <dbReference type="ARBA" id="ARBA00022475"/>
    </source>
</evidence>
<evidence type="ECO:0000256" key="6">
    <source>
        <dbReference type="ARBA" id="ARBA00023136"/>
    </source>
</evidence>
<feature type="transmembrane region" description="Helical" evidence="7">
    <location>
        <begin position="30"/>
        <end position="52"/>
    </location>
</feature>
<keyword evidence="5 7" id="KW-1133">Transmembrane helix</keyword>
<comment type="caution">
    <text evidence="9">The sequence shown here is derived from an EMBL/GenBank/DDBJ whole genome shotgun (WGS) entry which is preliminary data.</text>
</comment>
<dbReference type="PANTHER" id="PTHR42920">
    <property type="entry name" value="OS03G0707200 PROTEIN-RELATED"/>
    <property type="match status" value="1"/>
</dbReference>
<dbReference type="InterPro" id="IPR000620">
    <property type="entry name" value="EamA_dom"/>
</dbReference>
<keyword evidence="4 7" id="KW-0812">Transmembrane</keyword>
<evidence type="ECO:0000256" key="5">
    <source>
        <dbReference type="ARBA" id="ARBA00022989"/>
    </source>
</evidence>
<reference evidence="9 10" key="1">
    <citation type="submission" date="2018-03" db="EMBL/GenBank/DDBJ databases">
        <title>Genomic Encyclopedia of Type Strains, Phase III (KMG-III): the genomes of soil and plant-associated and newly described type strains.</title>
        <authorList>
            <person name="Whitman W."/>
        </authorList>
    </citation>
    <scope>NUCLEOTIDE SEQUENCE [LARGE SCALE GENOMIC DNA]</scope>
    <source>
        <strain evidence="9 10">CGMCC 1.12484</strain>
    </source>
</reference>
<feature type="transmembrane region" description="Helical" evidence="7">
    <location>
        <begin position="139"/>
        <end position="158"/>
    </location>
</feature>
<dbReference type="Pfam" id="PF00892">
    <property type="entry name" value="EamA"/>
    <property type="match status" value="1"/>
</dbReference>
<evidence type="ECO:0000256" key="1">
    <source>
        <dbReference type="ARBA" id="ARBA00004651"/>
    </source>
</evidence>
<feature type="transmembrane region" description="Helical" evidence="7">
    <location>
        <begin position="201"/>
        <end position="219"/>
    </location>
</feature>
<dbReference type="Gene3D" id="1.10.3730.20">
    <property type="match status" value="1"/>
</dbReference>
<comment type="subcellular location">
    <subcellularLocation>
        <location evidence="1">Cell membrane</location>
        <topology evidence="1">Multi-pass membrane protein</topology>
    </subcellularLocation>
</comment>
<dbReference type="PANTHER" id="PTHR42920:SF5">
    <property type="entry name" value="EAMA DOMAIN-CONTAINING PROTEIN"/>
    <property type="match status" value="1"/>
</dbReference>
<dbReference type="OrthoDB" id="9815120at2"/>
<comment type="similarity">
    <text evidence="2">Belongs to the EamA transporter family.</text>
</comment>
<dbReference type="GO" id="GO:0005886">
    <property type="term" value="C:plasma membrane"/>
    <property type="evidence" value="ECO:0007669"/>
    <property type="project" value="UniProtKB-SubCell"/>
</dbReference>
<evidence type="ECO:0000313" key="10">
    <source>
        <dbReference type="Proteomes" id="UP000237983"/>
    </source>
</evidence>
<gene>
    <name evidence="9" type="ORF">B0I08_1144</name>
</gene>
<dbReference type="InterPro" id="IPR051258">
    <property type="entry name" value="Diverse_Substrate_Transporter"/>
</dbReference>